<evidence type="ECO:0000259" key="2">
    <source>
        <dbReference type="PROSITE" id="PS50240"/>
    </source>
</evidence>
<dbReference type="InterPro" id="IPR009003">
    <property type="entry name" value="Peptidase_S1_PA"/>
</dbReference>
<dbReference type="Proteomes" id="UP001219518">
    <property type="component" value="Unassembled WGS sequence"/>
</dbReference>
<name>A0AAE1HAC6_9NEOP</name>
<dbReference type="SUPFAM" id="SSF50494">
    <property type="entry name" value="Trypsin-like serine proteases"/>
    <property type="match status" value="1"/>
</dbReference>
<feature type="domain" description="Peptidase S1" evidence="2">
    <location>
        <begin position="752"/>
        <end position="998"/>
    </location>
</feature>
<dbReference type="Gene3D" id="2.40.10.10">
    <property type="entry name" value="Trypsin-like serine proteases"/>
    <property type="match status" value="1"/>
</dbReference>
<proteinExistence type="predicted"/>
<reference evidence="3" key="1">
    <citation type="submission" date="2021-07" db="EMBL/GenBank/DDBJ databases">
        <authorList>
            <person name="Catto M.A."/>
            <person name="Jacobson A."/>
            <person name="Kennedy G."/>
            <person name="Labadie P."/>
            <person name="Hunt B.G."/>
            <person name="Srinivasan R."/>
        </authorList>
    </citation>
    <scope>NUCLEOTIDE SEQUENCE</scope>
    <source>
        <strain evidence="3">PL_HMW_Pooled</strain>
        <tissue evidence="3">Head</tissue>
    </source>
</reference>
<dbReference type="PROSITE" id="PS00134">
    <property type="entry name" value="TRYPSIN_HIS"/>
    <property type="match status" value="1"/>
</dbReference>
<dbReference type="AlphaFoldDB" id="A0AAE1HAC6"/>
<dbReference type="GO" id="GO:0006508">
    <property type="term" value="P:proteolysis"/>
    <property type="evidence" value="ECO:0007669"/>
    <property type="project" value="InterPro"/>
</dbReference>
<dbReference type="PANTHER" id="PTHR24253:SF153">
    <property type="entry name" value="SERINE PROTEASE HEPSIN"/>
    <property type="match status" value="1"/>
</dbReference>
<dbReference type="EMBL" id="JAHWGI010000773">
    <property type="protein sequence ID" value="KAK3917665.1"/>
    <property type="molecule type" value="Genomic_DNA"/>
</dbReference>
<evidence type="ECO:0000313" key="3">
    <source>
        <dbReference type="EMBL" id="KAK3917665.1"/>
    </source>
</evidence>
<dbReference type="InterPro" id="IPR043504">
    <property type="entry name" value="Peptidase_S1_PA_chymotrypsin"/>
</dbReference>
<reference evidence="3" key="2">
    <citation type="journal article" date="2023" name="BMC Genomics">
        <title>Pest status, molecular evolution, and epigenetic factors derived from the genome assembly of Frankliniella fusca, a thysanopteran phytovirus vector.</title>
        <authorList>
            <person name="Catto M.A."/>
            <person name="Labadie P.E."/>
            <person name="Jacobson A.L."/>
            <person name="Kennedy G.G."/>
            <person name="Srinivasan R."/>
            <person name="Hunt B.G."/>
        </authorList>
    </citation>
    <scope>NUCLEOTIDE SEQUENCE</scope>
    <source>
        <strain evidence="3">PL_HMW_Pooled</strain>
    </source>
</reference>
<evidence type="ECO:0000313" key="4">
    <source>
        <dbReference type="Proteomes" id="UP001219518"/>
    </source>
</evidence>
<dbReference type="SMART" id="SM00020">
    <property type="entry name" value="Tryp_SPc"/>
    <property type="match status" value="1"/>
</dbReference>
<comment type="caution">
    <text evidence="3">The sequence shown here is derived from an EMBL/GenBank/DDBJ whole genome shotgun (WGS) entry which is preliminary data.</text>
</comment>
<dbReference type="GO" id="GO:0004252">
    <property type="term" value="F:serine-type endopeptidase activity"/>
    <property type="evidence" value="ECO:0007669"/>
    <property type="project" value="InterPro"/>
</dbReference>
<dbReference type="InterPro" id="IPR001314">
    <property type="entry name" value="Peptidase_S1A"/>
</dbReference>
<keyword evidence="1" id="KW-1015">Disulfide bond</keyword>
<dbReference type="InterPro" id="IPR018114">
    <property type="entry name" value="TRYPSIN_HIS"/>
</dbReference>
<accession>A0AAE1HAC6</accession>
<dbReference type="InterPro" id="IPR001254">
    <property type="entry name" value="Trypsin_dom"/>
</dbReference>
<dbReference type="CDD" id="cd00190">
    <property type="entry name" value="Tryp_SPc"/>
    <property type="match status" value="1"/>
</dbReference>
<dbReference type="PRINTS" id="PR00722">
    <property type="entry name" value="CHYMOTRYPSIN"/>
</dbReference>
<organism evidence="3 4">
    <name type="scientific">Frankliniella fusca</name>
    <dbReference type="NCBI Taxonomy" id="407009"/>
    <lineage>
        <taxon>Eukaryota</taxon>
        <taxon>Metazoa</taxon>
        <taxon>Ecdysozoa</taxon>
        <taxon>Arthropoda</taxon>
        <taxon>Hexapoda</taxon>
        <taxon>Insecta</taxon>
        <taxon>Pterygota</taxon>
        <taxon>Neoptera</taxon>
        <taxon>Paraneoptera</taxon>
        <taxon>Thysanoptera</taxon>
        <taxon>Terebrantia</taxon>
        <taxon>Thripoidea</taxon>
        <taxon>Thripidae</taxon>
        <taxon>Frankliniella</taxon>
    </lineage>
</organism>
<sequence>MRTCTRACPEPGQPGRTRAECWATLRDPCGPAVLRCDTRDELVAAGGRAADADPPGISSAELIGPECCSAWNTDGWKRFSELPSREVSQHCRNAVVPLMGGGRPRSRVGRAAAAETRLTWTPGGANNHLGVSFCRDAQRSDCYMLDALGVGAGRLGFWWRKHGFDEPGLLSWVPGRGPPSEHVPETVIQTEGRLEDGAWADSGGQDIQLNLERAGSGVMRVWLTGAEHAVVEMPLPDDVPFFAVTPHVPVGSINTATAAIIQSQNAKLYPDKSVNPLLMRGENLLQRAGNRIIVTWKPDDARARLGLAMCHDQQQDSCYVLLVFGFNGRLGYAFKRHSFQELGAAGWVAGRPDRVPSSVISSDTSVASWPQGGRLPLQVSVWRGGGRLQVAVADAAPLVLSLPDAYGHLSAAPLDDRGRVDVGGAGGVVEPLASEGDGDCVAAVRAQMLRGQQMIIKWVPRTASNNIGVAFCTEPTQGDCYVLDLFAYRNRRLGYSWRHHSASESGPGAWVPGRIELLPENHIKTGGEKDPGWHGDSPDYLMMVSVTTDGKVTLRADGLDPAHARQLVFPLPEPYTSVAVASAQRSGEYTIMGPCYNGLLHKFSSKLCSLPGVTGLNIDAKELGAAWTLRERSARGQLRSPVMSGMDGSLCVSVQALVLGSARLSVTLESLNGAAAPLHVAEILPQELAARGDWQRVQKTVSLPAAMRSGQVLLVVSSDQEVDGRGLVLVKSVEFCNPHTCGVSRKEVVPLIAYGSVASPGDHPWFAGVYRNDNDEWTSICGGTLVRADVVVSAAHCFYDESTWRLKDKRRFKVSVGKYTRAWDVKEPGEQRSSVLDIVVPQRYRGSKSLYSYDIALLRVRFVVSSIVLPICMDLAGGDVLRDGEMGVVAGWGKTETDEPSTRLQHAAMPFVPFDECVSRIPDSLVKYIQGDKFCAGNINGSTVWEGDSGGGLAFQRGGRWFLRGVVSTGVPSRLTYSAFTDVQHVDHLRLLKAFLSK</sequence>
<dbReference type="PROSITE" id="PS50240">
    <property type="entry name" value="TRYPSIN_DOM"/>
    <property type="match status" value="1"/>
</dbReference>
<gene>
    <name evidence="3" type="ORF">KUF71_007142</name>
</gene>
<protein>
    <submittedName>
        <fullName evidence="3">Clotting factor C</fullName>
    </submittedName>
</protein>
<keyword evidence="4" id="KW-1185">Reference proteome</keyword>
<dbReference type="PANTHER" id="PTHR24253">
    <property type="entry name" value="TRANSMEMBRANE PROTEASE SERINE"/>
    <property type="match status" value="1"/>
</dbReference>
<dbReference type="Pfam" id="PF00089">
    <property type="entry name" value="Trypsin"/>
    <property type="match status" value="1"/>
</dbReference>
<evidence type="ECO:0000256" key="1">
    <source>
        <dbReference type="ARBA" id="ARBA00023157"/>
    </source>
</evidence>